<evidence type="ECO:0000313" key="14">
    <source>
        <dbReference type="EMBL" id="GJN05034.1"/>
    </source>
</evidence>
<evidence type="ECO:0000256" key="1">
    <source>
        <dbReference type="ARBA" id="ARBA00002025"/>
    </source>
</evidence>
<keyword evidence="9" id="KW-0648">Protein biosynthesis</keyword>
<dbReference type="AlphaFoldDB" id="A0AAV5D339"/>
<comment type="caution">
    <text evidence="14">The sequence shown here is derived from an EMBL/GenBank/DDBJ whole genome shotgun (WGS) entry which is preliminary data.</text>
</comment>
<evidence type="ECO:0000256" key="2">
    <source>
        <dbReference type="ARBA" id="ARBA00004514"/>
    </source>
</evidence>
<keyword evidence="5" id="KW-0963">Cytoplasm</keyword>
<dbReference type="GO" id="GO:0004831">
    <property type="term" value="F:tyrosine-tRNA ligase activity"/>
    <property type="evidence" value="ECO:0007669"/>
    <property type="project" value="UniProtKB-EC"/>
</dbReference>
<dbReference type="PANTHER" id="PTHR46264:SF4">
    <property type="entry name" value="TYROSINE--TRNA LIGASE, CYTOPLASMIC"/>
    <property type="match status" value="1"/>
</dbReference>
<evidence type="ECO:0000256" key="7">
    <source>
        <dbReference type="ARBA" id="ARBA00022741"/>
    </source>
</evidence>
<reference evidence="14" key="2">
    <citation type="submission" date="2021-12" db="EMBL/GenBank/DDBJ databases">
        <title>Resequencing data analysis of finger millet.</title>
        <authorList>
            <person name="Hatakeyama M."/>
            <person name="Aluri S."/>
            <person name="Balachadran M.T."/>
            <person name="Sivarajan S.R."/>
            <person name="Poveda L."/>
            <person name="Shimizu-Inatsugi R."/>
            <person name="Schlapbach R."/>
            <person name="Sreeman S.M."/>
            <person name="Shimizu K.K."/>
        </authorList>
    </citation>
    <scope>NUCLEOTIDE SEQUENCE</scope>
</reference>
<dbReference type="InterPro" id="IPR002305">
    <property type="entry name" value="aa-tRNA-synth_Ic"/>
</dbReference>
<evidence type="ECO:0000256" key="13">
    <source>
        <dbReference type="SAM" id="MobiDB-lite"/>
    </source>
</evidence>
<evidence type="ECO:0000256" key="8">
    <source>
        <dbReference type="ARBA" id="ARBA00022840"/>
    </source>
</evidence>
<comment type="similarity">
    <text evidence="3">Belongs to the class-I aminoacyl-tRNA synthetase family.</text>
</comment>
<comment type="function">
    <text evidence="1">Catalyzes the attachment of tyrosine to tRNA(Tyr) in a two-step reaction: tyrosine is first activated by ATP to form Tyr-AMP and then transferred to the acceptor end of tRNA(Tyr).</text>
</comment>
<keyword evidence="8" id="KW-0067">ATP-binding</keyword>
<dbReference type="Gene3D" id="3.40.50.620">
    <property type="entry name" value="HUPs"/>
    <property type="match status" value="2"/>
</dbReference>
<sequence length="736" mass="82822">MRPTRTQSCVRGSQETTNPEPNPKQYPVTEIADLPLPILLPAAGNGRGIVVMAASPPATASVEERLATIRRAADRRVGDDDELRQLLRENPRPVCLDGFEPSDRMTMAQGVGKAVQVKQMLRAGCKVKIVVADLSALLNKRMGGDRSAIRAAGRRMVETWKALGVDDDGVEFLWSSEEIGKRAAEYWPLVLGVAQKIDYETTVRCCKAVRRSAKDELSAAQFMCPIMQCADVLFFEVDICHMGMDQEKVNEQARKYCAAIGRKKKPIILSYDTLPGLKDGKKVTKVDESSAIFMEDDEVKVNQKIKKAFCPPKITEGNPCLEYIKKIVLPWLGRFDVFRKEANGGDKTYNEMEEIFEDYGSGALHPADVKSNLAKAINLILQPVRDHLDRKSDTKVLLHTVKSDPPSSNSYFPSCIPPKIAEDKFESLLSIGEECIEKDELRRLLQEKAHPICYDGFEPSGRMHIAQGVGKAISVNKMVRAECRVKIWIADWFAMLNKKMAGDLNKIQTVGRYMIEIWKALGMNMEGVEFLWASEEINKRVDEYWDLVIDIAQRRTLNRIVRCSQIMGRSEKDNLTSAQIFYPLMQCADILFLEVSILALSLYMLPGFKEGQQKMSKSDPSSAIFMEDDESMVDCKIEHAFCPEKIVEGNPCLEYIKYIVFPWFGKFEFLCEETNGGNRTYDRIEDLNMDYSNGALHPADVKPALAKAINQILQPVRDHFNNNSEAKALLGTVKVC</sequence>
<keyword evidence="15" id="KW-1185">Reference proteome</keyword>
<keyword evidence="10" id="KW-0030">Aminoacyl-tRNA synthetase</keyword>
<dbReference type="FunFam" id="3.40.50.620:FF:000103">
    <property type="entry name" value="tyrosine--tRNA ligase 1, cytoplasmic"/>
    <property type="match status" value="1"/>
</dbReference>
<dbReference type="GO" id="GO:0005524">
    <property type="term" value="F:ATP binding"/>
    <property type="evidence" value="ECO:0007669"/>
    <property type="project" value="UniProtKB-KW"/>
</dbReference>
<evidence type="ECO:0000256" key="12">
    <source>
        <dbReference type="ARBA" id="ARBA00048248"/>
    </source>
</evidence>
<keyword evidence="6" id="KW-0436">Ligase</keyword>
<evidence type="ECO:0000256" key="6">
    <source>
        <dbReference type="ARBA" id="ARBA00022598"/>
    </source>
</evidence>
<keyword evidence="7" id="KW-0547">Nucleotide-binding</keyword>
<evidence type="ECO:0000256" key="5">
    <source>
        <dbReference type="ARBA" id="ARBA00022490"/>
    </source>
</evidence>
<dbReference type="GO" id="GO:0006437">
    <property type="term" value="P:tyrosyl-tRNA aminoacylation"/>
    <property type="evidence" value="ECO:0007669"/>
    <property type="project" value="TreeGrafter"/>
</dbReference>
<dbReference type="EMBL" id="BQKI01000011">
    <property type="protein sequence ID" value="GJN05034.1"/>
    <property type="molecule type" value="Genomic_DNA"/>
</dbReference>
<dbReference type="EC" id="6.1.1.1" evidence="4"/>
<evidence type="ECO:0000256" key="9">
    <source>
        <dbReference type="ARBA" id="ARBA00022917"/>
    </source>
</evidence>
<evidence type="ECO:0000313" key="15">
    <source>
        <dbReference type="Proteomes" id="UP001054889"/>
    </source>
</evidence>
<feature type="region of interest" description="Disordered" evidence="13">
    <location>
        <begin position="1"/>
        <end position="27"/>
    </location>
</feature>
<feature type="compositionally biased region" description="Polar residues" evidence="13">
    <location>
        <begin position="1"/>
        <end position="19"/>
    </location>
</feature>
<comment type="catalytic activity">
    <reaction evidence="12">
        <text>tRNA(Tyr) + L-tyrosine + ATP = L-tyrosyl-tRNA(Tyr) + AMP + diphosphate + H(+)</text>
        <dbReference type="Rhea" id="RHEA:10220"/>
        <dbReference type="Rhea" id="RHEA-COMP:9706"/>
        <dbReference type="Rhea" id="RHEA-COMP:9707"/>
        <dbReference type="ChEBI" id="CHEBI:15378"/>
        <dbReference type="ChEBI" id="CHEBI:30616"/>
        <dbReference type="ChEBI" id="CHEBI:33019"/>
        <dbReference type="ChEBI" id="CHEBI:58315"/>
        <dbReference type="ChEBI" id="CHEBI:78442"/>
        <dbReference type="ChEBI" id="CHEBI:78536"/>
        <dbReference type="ChEBI" id="CHEBI:456215"/>
        <dbReference type="EC" id="6.1.1.1"/>
    </reaction>
</comment>
<dbReference type="Proteomes" id="UP001054889">
    <property type="component" value="Unassembled WGS sequence"/>
</dbReference>
<dbReference type="NCBIfam" id="NF006330">
    <property type="entry name" value="PRK08560.1"/>
    <property type="match status" value="1"/>
</dbReference>
<dbReference type="Pfam" id="PF00579">
    <property type="entry name" value="tRNA-synt_1b"/>
    <property type="match status" value="3"/>
</dbReference>
<dbReference type="Gene3D" id="1.10.240.10">
    <property type="entry name" value="Tyrosyl-Transfer RNA Synthetase"/>
    <property type="match status" value="1"/>
</dbReference>
<accession>A0AAV5D339</accession>
<dbReference type="FunFam" id="3.40.50.620:FF:000085">
    <property type="entry name" value="Tyrosine--tRNA ligase 1 cytoplasmic"/>
    <property type="match status" value="1"/>
</dbReference>
<protein>
    <recommendedName>
        <fullName evidence="4">tyrosine--tRNA ligase</fullName>
        <ecNumber evidence="4">6.1.1.1</ecNumber>
    </recommendedName>
    <alternativeName>
        <fullName evidence="11">Tyrosyl-tRNA synthetase</fullName>
    </alternativeName>
</protein>
<dbReference type="GO" id="GO:0005829">
    <property type="term" value="C:cytosol"/>
    <property type="evidence" value="ECO:0007669"/>
    <property type="project" value="UniProtKB-SubCell"/>
</dbReference>
<dbReference type="PANTHER" id="PTHR46264">
    <property type="entry name" value="TYROSINE-TRNA LIGASE"/>
    <property type="match status" value="1"/>
</dbReference>
<gene>
    <name evidence="14" type="primary">ga22629</name>
    <name evidence="14" type="ORF">PR202_ga22629</name>
</gene>
<dbReference type="InterPro" id="IPR050489">
    <property type="entry name" value="Tyr-tRNA_synthase"/>
</dbReference>
<dbReference type="InterPro" id="IPR014729">
    <property type="entry name" value="Rossmann-like_a/b/a_fold"/>
</dbReference>
<organism evidence="14 15">
    <name type="scientific">Eleusine coracana subsp. coracana</name>
    <dbReference type="NCBI Taxonomy" id="191504"/>
    <lineage>
        <taxon>Eukaryota</taxon>
        <taxon>Viridiplantae</taxon>
        <taxon>Streptophyta</taxon>
        <taxon>Embryophyta</taxon>
        <taxon>Tracheophyta</taxon>
        <taxon>Spermatophyta</taxon>
        <taxon>Magnoliopsida</taxon>
        <taxon>Liliopsida</taxon>
        <taxon>Poales</taxon>
        <taxon>Poaceae</taxon>
        <taxon>PACMAD clade</taxon>
        <taxon>Chloridoideae</taxon>
        <taxon>Cynodonteae</taxon>
        <taxon>Eleusininae</taxon>
        <taxon>Eleusine</taxon>
    </lineage>
</organism>
<proteinExistence type="inferred from homology"/>
<reference evidence="14" key="1">
    <citation type="journal article" date="2018" name="DNA Res.">
        <title>Multiple hybrid de novo genome assembly of finger millet, an orphan allotetraploid crop.</title>
        <authorList>
            <person name="Hatakeyama M."/>
            <person name="Aluri S."/>
            <person name="Balachadran M.T."/>
            <person name="Sivarajan S.R."/>
            <person name="Patrignani A."/>
            <person name="Gruter S."/>
            <person name="Poveda L."/>
            <person name="Shimizu-Inatsugi R."/>
            <person name="Baeten J."/>
            <person name="Francoijs K.J."/>
            <person name="Nataraja K.N."/>
            <person name="Reddy Y.A.N."/>
            <person name="Phadnis S."/>
            <person name="Ravikumar R.L."/>
            <person name="Schlapbach R."/>
            <person name="Sreeman S.M."/>
            <person name="Shimizu K.K."/>
        </authorList>
    </citation>
    <scope>NUCLEOTIDE SEQUENCE</scope>
</reference>
<evidence type="ECO:0000256" key="3">
    <source>
        <dbReference type="ARBA" id="ARBA00005594"/>
    </source>
</evidence>
<comment type="subcellular location">
    <subcellularLocation>
        <location evidence="2">Cytoplasm</location>
        <location evidence="2">Cytosol</location>
    </subcellularLocation>
</comment>
<evidence type="ECO:0000256" key="10">
    <source>
        <dbReference type="ARBA" id="ARBA00023146"/>
    </source>
</evidence>
<evidence type="ECO:0000256" key="11">
    <source>
        <dbReference type="ARBA" id="ARBA00033323"/>
    </source>
</evidence>
<dbReference type="SUPFAM" id="SSF52374">
    <property type="entry name" value="Nucleotidylyl transferase"/>
    <property type="match status" value="2"/>
</dbReference>
<name>A0AAV5D339_ELECO</name>
<evidence type="ECO:0000256" key="4">
    <source>
        <dbReference type="ARBA" id="ARBA00013160"/>
    </source>
</evidence>